<feature type="region of interest" description="Disordered" evidence="1">
    <location>
        <begin position="206"/>
        <end position="226"/>
    </location>
</feature>
<gene>
    <name evidence="2" type="ORF">LTR77_006063</name>
</gene>
<comment type="caution">
    <text evidence="2">The sequence shown here is derived from an EMBL/GenBank/DDBJ whole genome shotgun (WGS) entry which is preliminary data.</text>
</comment>
<sequence length="226" mass="24252">MAKPSEPGTQPIDPETVDPVPSTSQEPAAVEAGSRGDPADSRDALPLIKYLASLNATVVSGLMGYIAANDAASIVSQPRLQGPAPIDPMVWQKQVRTHQCTLQDAAGEIAKTCTSLMALPAHKKLFTIASYKALLWAGLLELEPLMNVVDSYPAFVNDFKLPGGDELRRLQGSLDALTVFRDGHAEGLGDGWLRVYEDAKQLVEQQVGQAEPDSQMTDVSDRETLA</sequence>
<organism evidence="2 3">
    <name type="scientific">Saxophila tyrrhenica</name>
    <dbReference type="NCBI Taxonomy" id="1690608"/>
    <lineage>
        <taxon>Eukaryota</taxon>
        <taxon>Fungi</taxon>
        <taxon>Dikarya</taxon>
        <taxon>Ascomycota</taxon>
        <taxon>Pezizomycotina</taxon>
        <taxon>Dothideomycetes</taxon>
        <taxon>Dothideomycetidae</taxon>
        <taxon>Mycosphaerellales</taxon>
        <taxon>Extremaceae</taxon>
        <taxon>Saxophila</taxon>
    </lineage>
</organism>
<feature type="compositionally biased region" description="Polar residues" evidence="1">
    <location>
        <begin position="206"/>
        <end position="218"/>
    </location>
</feature>
<dbReference type="RefSeq" id="XP_064658220.1">
    <property type="nucleotide sequence ID" value="XM_064803305.1"/>
</dbReference>
<evidence type="ECO:0000313" key="2">
    <source>
        <dbReference type="EMBL" id="KAK5168754.1"/>
    </source>
</evidence>
<accession>A0AAV9P9W5</accession>
<dbReference type="EMBL" id="JAVRRT010000009">
    <property type="protein sequence ID" value="KAK5168754.1"/>
    <property type="molecule type" value="Genomic_DNA"/>
</dbReference>
<name>A0AAV9P9W5_9PEZI</name>
<dbReference type="AlphaFoldDB" id="A0AAV9P9W5"/>
<evidence type="ECO:0000256" key="1">
    <source>
        <dbReference type="SAM" id="MobiDB-lite"/>
    </source>
</evidence>
<evidence type="ECO:0000313" key="3">
    <source>
        <dbReference type="Proteomes" id="UP001337655"/>
    </source>
</evidence>
<reference evidence="2 3" key="1">
    <citation type="submission" date="2023-08" db="EMBL/GenBank/DDBJ databases">
        <title>Black Yeasts Isolated from many extreme environments.</title>
        <authorList>
            <person name="Coleine C."/>
            <person name="Stajich J.E."/>
            <person name="Selbmann L."/>
        </authorList>
    </citation>
    <scope>NUCLEOTIDE SEQUENCE [LARGE SCALE GENOMIC DNA]</scope>
    <source>
        <strain evidence="2 3">CCFEE 5935</strain>
    </source>
</reference>
<dbReference type="Proteomes" id="UP001337655">
    <property type="component" value="Unassembled WGS sequence"/>
</dbReference>
<dbReference type="GeneID" id="89927403"/>
<keyword evidence="3" id="KW-1185">Reference proteome</keyword>
<feature type="region of interest" description="Disordered" evidence="1">
    <location>
        <begin position="1"/>
        <end position="38"/>
    </location>
</feature>
<protein>
    <submittedName>
        <fullName evidence="2">Uncharacterized protein</fullName>
    </submittedName>
</protein>
<proteinExistence type="predicted"/>